<evidence type="ECO:0000256" key="1">
    <source>
        <dbReference type="ARBA" id="ARBA00005898"/>
    </source>
</evidence>
<dbReference type="Gene3D" id="3.40.1390.10">
    <property type="entry name" value="MurE/MurF, N-terminal domain"/>
    <property type="match status" value="1"/>
</dbReference>
<evidence type="ECO:0000256" key="2">
    <source>
        <dbReference type="HAMAP-Rule" id="MF_00208"/>
    </source>
</evidence>
<dbReference type="InterPro" id="IPR035911">
    <property type="entry name" value="MurE/MurF_N"/>
</dbReference>
<comment type="caution">
    <text evidence="2">Lacks conserved residue(s) required for the propagation of feature annotation.</text>
</comment>
<feature type="modified residue" description="N6-carboxylysine" evidence="2">
    <location>
        <position position="254"/>
    </location>
</feature>
<evidence type="ECO:0000313" key="5">
    <source>
        <dbReference type="EMBL" id="RIY38663.1"/>
    </source>
</evidence>
<keyword evidence="2" id="KW-0961">Cell wall biogenesis/degradation</keyword>
<dbReference type="InterPro" id="IPR036565">
    <property type="entry name" value="Mur-like_cat_sf"/>
</dbReference>
<feature type="binding site" evidence="2">
    <location>
        <position position="186"/>
    </location>
    <ligand>
        <name>UDP-N-acetyl-alpha-D-muramoyl-L-alanyl-D-glutamate</name>
        <dbReference type="ChEBI" id="CHEBI:83900"/>
    </ligand>
</feature>
<dbReference type="InterPro" id="IPR036615">
    <property type="entry name" value="Mur_ligase_C_dom_sf"/>
</dbReference>
<feature type="binding site" evidence="2">
    <location>
        <begin position="533"/>
        <end position="536"/>
    </location>
    <ligand>
        <name>meso-2,6-diaminopimelate</name>
        <dbReference type="ChEBI" id="CHEBI:57791"/>
    </ligand>
</feature>
<feature type="binding site" evidence="2">
    <location>
        <position position="214"/>
    </location>
    <ligand>
        <name>UDP-N-acetyl-alpha-D-muramoyl-L-alanyl-D-glutamate</name>
        <dbReference type="ChEBI" id="CHEBI:83900"/>
    </ligand>
</feature>
<protein>
    <recommendedName>
        <fullName evidence="2">UDP-N-acetylmuramoyl-L-alanyl-D-glutamate--2,6-diaminopimelate ligase</fullName>
        <ecNumber evidence="2">6.3.2.13</ecNumber>
    </recommendedName>
    <alternativeName>
        <fullName evidence="2">Meso-A2pm-adding enzyme</fullName>
    </alternativeName>
    <alternativeName>
        <fullName evidence="2">Meso-diaminopimelate-adding enzyme</fullName>
    </alternativeName>
    <alternativeName>
        <fullName evidence="2">UDP-MurNAc-L-Ala-D-Glu:meso-diaminopimelate ligase</fullName>
    </alternativeName>
    <alternativeName>
        <fullName evidence="2">UDP-MurNAc-tripeptide synthetase</fullName>
    </alternativeName>
    <alternativeName>
        <fullName evidence="2">UDP-N-acetylmuramyl-tripeptide synthetase</fullName>
    </alternativeName>
</protein>
<keyword evidence="2" id="KW-0132">Cell division</keyword>
<gene>
    <name evidence="2" type="primary">murE</name>
    <name evidence="5" type="ORF">CKF58_03655</name>
</gene>
<dbReference type="GO" id="GO:0009252">
    <property type="term" value="P:peptidoglycan biosynthetic process"/>
    <property type="evidence" value="ECO:0007669"/>
    <property type="project" value="UniProtKB-UniRule"/>
</dbReference>
<keyword evidence="2" id="KW-0460">Magnesium</keyword>
<dbReference type="PANTHER" id="PTHR23135:SF4">
    <property type="entry name" value="UDP-N-ACETYLMURAMOYL-L-ALANYL-D-GLUTAMATE--2,6-DIAMINOPIMELATE LIGASE MURE HOMOLOG, CHLOROPLASTIC"/>
    <property type="match status" value="1"/>
</dbReference>
<feature type="binding site" evidence="2">
    <location>
        <position position="36"/>
    </location>
    <ligand>
        <name>UDP-N-acetyl-alpha-D-muramoyl-L-alanyl-D-glutamate</name>
        <dbReference type="ChEBI" id="CHEBI:83900"/>
    </ligand>
</feature>
<dbReference type="GO" id="GO:0071555">
    <property type="term" value="P:cell wall organization"/>
    <property type="evidence" value="ECO:0007669"/>
    <property type="project" value="UniProtKB-KW"/>
</dbReference>
<dbReference type="HAMAP" id="MF_00208">
    <property type="entry name" value="MurE"/>
    <property type="match status" value="1"/>
</dbReference>
<name>A0A3A1YK69_9GAMM</name>
<keyword evidence="2" id="KW-0963">Cytoplasm</keyword>
<comment type="PTM">
    <text evidence="2">Carboxylation is probably crucial for Mg(2+) binding and, consequently, for the gamma-phosphate positioning of ATP.</text>
</comment>
<keyword evidence="2" id="KW-0067">ATP-binding</keyword>
<dbReference type="InterPro" id="IPR004101">
    <property type="entry name" value="Mur_ligase_C"/>
</dbReference>
<dbReference type="EC" id="6.3.2.13" evidence="2"/>
<dbReference type="InterPro" id="IPR005761">
    <property type="entry name" value="UDP-N-AcMur-Glu-dNH2Pim_ligase"/>
</dbReference>
<feature type="binding site" evidence="2">
    <location>
        <position position="589"/>
    </location>
    <ligand>
        <name>meso-2,6-diaminopimelate</name>
        <dbReference type="ChEBI" id="CHEBI:57791"/>
    </ligand>
</feature>
<dbReference type="Pfam" id="PF08245">
    <property type="entry name" value="Mur_ligase_M"/>
    <property type="match status" value="1"/>
</dbReference>
<evidence type="ECO:0000259" key="4">
    <source>
        <dbReference type="Pfam" id="PF08245"/>
    </source>
</evidence>
<dbReference type="GO" id="GO:0005737">
    <property type="term" value="C:cytoplasm"/>
    <property type="evidence" value="ECO:0007669"/>
    <property type="project" value="UniProtKB-SubCell"/>
</dbReference>
<dbReference type="GO" id="GO:0051301">
    <property type="term" value="P:cell division"/>
    <property type="evidence" value="ECO:0007669"/>
    <property type="project" value="UniProtKB-KW"/>
</dbReference>
<dbReference type="SUPFAM" id="SSF53244">
    <property type="entry name" value="MurD-like peptide ligases, peptide-binding domain"/>
    <property type="match status" value="1"/>
</dbReference>
<dbReference type="RefSeq" id="WP_119531080.1">
    <property type="nucleotide sequence ID" value="NZ_JBHSSP010000009.1"/>
</dbReference>
<dbReference type="AlphaFoldDB" id="A0A3A1YK69"/>
<dbReference type="GO" id="GO:0000287">
    <property type="term" value="F:magnesium ion binding"/>
    <property type="evidence" value="ECO:0007669"/>
    <property type="project" value="UniProtKB-UniRule"/>
</dbReference>
<keyword evidence="2" id="KW-0547">Nucleotide-binding</keyword>
<evidence type="ECO:0000259" key="3">
    <source>
        <dbReference type="Pfam" id="PF02875"/>
    </source>
</evidence>
<dbReference type="Gene3D" id="3.40.1190.10">
    <property type="entry name" value="Mur-like, catalytic domain"/>
    <property type="match status" value="2"/>
</dbReference>
<dbReference type="PANTHER" id="PTHR23135">
    <property type="entry name" value="MUR LIGASE FAMILY MEMBER"/>
    <property type="match status" value="1"/>
</dbReference>
<comment type="function">
    <text evidence="2">Catalyzes the addition of meso-diaminopimelic acid to the nucleotide precursor UDP-N-acetylmuramoyl-L-alanyl-D-glutamate (UMAG) in the biosynthesis of bacterial cell-wall peptidoglycan.</text>
</comment>
<keyword evidence="2" id="KW-0131">Cell cycle</keyword>
<keyword evidence="6" id="KW-1185">Reference proteome</keyword>
<comment type="caution">
    <text evidence="5">The sequence shown here is derived from an EMBL/GenBank/DDBJ whole genome shotgun (WGS) entry which is preliminary data.</text>
</comment>
<comment type="catalytic activity">
    <reaction evidence="2">
        <text>UDP-N-acetyl-alpha-D-muramoyl-L-alanyl-D-glutamate + meso-2,6-diaminopimelate + ATP = UDP-N-acetyl-alpha-D-muramoyl-L-alanyl-gamma-D-glutamyl-meso-2,6-diaminopimelate + ADP + phosphate + H(+)</text>
        <dbReference type="Rhea" id="RHEA:23676"/>
        <dbReference type="ChEBI" id="CHEBI:15378"/>
        <dbReference type="ChEBI" id="CHEBI:30616"/>
        <dbReference type="ChEBI" id="CHEBI:43474"/>
        <dbReference type="ChEBI" id="CHEBI:57791"/>
        <dbReference type="ChEBI" id="CHEBI:83900"/>
        <dbReference type="ChEBI" id="CHEBI:83905"/>
        <dbReference type="ChEBI" id="CHEBI:456216"/>
        <dbReference type="EC" id="6.3.2.13"/>
    </reaction>
</comment>
<feature type="binding site" evidence="2">
    <location>
        <position position="585"/>
    </location>
    <ligand>
        <name>meso-2,6-diaminopimelate</name>
        <dbReference type="ChEBI" id="CHEBI:57791"/>
    </ligand>
</feature>
<feature type="domain" description="Mur ligase central" evidence="4">
    <location>
        <begin position="140"/>
        <end position="274"/>
    </location>
</feature>
<reference evidence="5 6" key="1">
    <citation type="submission" date="2017-08" db="EMBL/GenBank/DDBJ databases">
        <title>Reclassification of Bisgaard taxon 37 and 44.</title>
        <authorList>
            <person name="Christensen H."/>
        </authorList>
    </citation>
    <scope>NUCLEOTIDE SEQUENCE [LARGE SCALE GENOMIC DNA]</scope>
    <source>
        <strain evidence="5 6">111</strain>
    </source>
</reference>
<comment type="subcellular location">
    <subcellularLocation>
        <location evidence="2">Cytoplasm</location>
    </subcellularLocation>
</comment>
<dbReference type="GO" id="GO:0005524">
    <property type="term" value="F:ATP binding"/>
    <property type="evidence" value="ECO:0007669"/>
    <property type="project" value="UniProtKB-UniRule"/>
</dbReference>
<dbReference type="EMBL" id="NRJG01000058">
    <property type="protein sequence ID" value="RIY38663.1"/>
    <property type="molecule type" value="Genomic_DNA"/>
</dbReference>
<dbReference type="Proteomes" id="UP000265916">
    <property type="component" value="Unassembled WGS sequence"/>
</dbReference>
<dbReference type="SUPFAM" id="SSF63418">
    <property type="entry name" value="MurE/MurF N-terminal domain"/>
    <property type="match status" value="1"/>
</dbReference>
<accession>A0A3A1YK69</accession>
<evidence type="ECO:0000313" key="6">
    <source>
        <dbReference type="Proteomes" id="UP000265916"/>
    </source>
</evidence>
<comment type="cofactor">
    <cofactor evidence="2">
        <name>Mg(2+)</name>
        <dbReference type="ChEBI" id="CHEBI:18420"/>
    </cofactor>
</comment>
<feature type="binding site" evidence="2">
    <location>
        <position position="509"/>
    </location>
    <ligand>
        <name>meso-2,6-diaminopimelate</name>
        <dbReference type="ChEBI" id="CHEBI:57791"/>
    </ligand>
</feature>
<dbReference type="InterPro" id="IPR013221">
    <property type="entry name" value="Mur_ligase_cen"/>
</dbReference>
<proteinExistence type="inferred from homology"/>
<sequence>MTSIDTSSLVKQILALIDELKPLIMQYQLTHITCNSKEVDQHALFVATKGLHVDARDFIPTCVTQGGRVFISQIEQPFTDNEQVKAYKHEVTTINQEQVHIFHCTDLGKFLSFIALKFYDFLSSVHNPQALGLDIPVIGVTGTNGKTLTTNLIAQGLQALVPEKNVPYINGTIGYGPYGHLIKAKNTTPDACAVLDNIFQAQVQNSSGVVMEVSSHGLALNRVRNVRFSQAIFTNLTQDHLDYHKTIENYFLAKARFFTKHNVQDYIITCNGEENDYGARLVKLVSLKLAANDSDENSRSRGVAASLPALAALQGAIPPDEHLAGAMNTRPNPLGENDFSELQPADYDLVSQLAKVKVTPRIAVVNIGKTVNELVNFKADIITTLKNLVAHPKGLSIEFSFEDKLKEYKADFKIESSLVGIFNAYNLLTTITSLYMYGIELEKIVAYADKFVSVKGRMELMPNQLNKTIVVDFAHTPDALAKALESAKMHFNDQTDRKLTVVFGCGGDRDQGKRPIMGQIASTIADKIIITDDNPRSENPATIAEQIYAGFVDHARSAEYIPDRKLAIISAIEQAQAGDFILVAGKGHETEQIIGEQIHHFSDQEVIREYLEQTAKANHDSNYLL</sequence>
<keyword evidence="2" id="KW-0573">Peptidoglycan synthesis</keyword>
<feature type="short sequence motif" description="Meso-diaminopimelate recognition motif" evidence="2">
    <location>
        <begin position="533"/>
        <end position="536"/>
    </location>
</feature>
<comment type="pathway">
    <text evidence="2">Cell wall biogenesis; peptidoglycan biosynthesis.</text>
</comment>
<keyword evidence="2" id="KW-0436">Ligase</keyword>
<dbReference type="GO" id="GO:0008360">
    <property type="term" value="P:regulation of cell shape"/>
    <property type="evidence" value="ECO:0007669"/>
    <property type="project" value="UniProtKB-KW"/>
</dbReference>
<feature type="binding site" evidence="2">
    <location>
        <position position="222"/>
    </location>
    <ligand>
        <name>UDP-N-acetyl-alpha-D-muramoyl-L-alanyl-D-glutamate</name>
        <dbReference type="ChEBI" id="CHEBI:83900"/>
    </ligand>
</feature>
<dbReference type="SUPFAM" id="SSF53623">
    <property type="entry name" value="MurD-like peptide ligases, catalytic domain"/>
    <property type="match status" value="2"/>
</dbReference>
<feature type="binding site" evidence="2">
    <location>
        <begin position="187"/>
        <end position="188"/>
    </location>
    <ligand>
        <name>UDP-N-acetyl-alpha-D-muramoyl-L-alanyl-D-glutamate</name>
        <dbReference type="ChEBI" id="CHEBI:83900"/>
    </ligand>
</feature>
<dbReference type="GO" id="GO:0008765">
    <property type="term" value="F:UDP-N-acetylmuramoylalanyl-D-glutamate-2,6-diaminopimelate ligase activity"/>
    <property type="evidence" value="ECO:0007669"/>
    <property type="project" value="UniProtKB-UniRule"/>
</dbReference>
<feature type="domain" description="Mur ligase C-terminal" evidence="3">
    <location>
        <begin position="456"/>
        <end position="587"/>
    </location>
</feature>
<organism evidence="5 6">
    <name type="scientific">Psittacicella hinzii</name>
    <dbReference type="NCBI Taxonomy" id="2028575"/>
    <lineage>
        <taxon>Bacteria</taxon>
        <taxon>Pseudomonadati</taxon>
        <taxon>Pseudomonadota</taxon>
        <taxon>Gammaproteobacteria</taxon>
        <taxon>Pasteurellales</taxon>
        <taxon>Psittacicellaceae</taxon>
        <taxon>Psittacicella</taxon>
    </lineage>
</organism>
<dbReference type="Gene3D" id="3.90.190.20">
    <property type="entry name" value="Mur ligase, C-terminal domain"/>
    <property type="match status" value="1"/>
</dbReference>
<dbReference type="OrthoDB" id="9800958at2"/>
<dbReference type="UniPathway" id="UPA00219"/>
<dbReference type="Pfam" id="PF02875">
    <property type="entry name" value="Mur_ligase_C"/>
    <property type="match status" value="1"/>
</dbReference>
<comment type="similarity">
    <text evidence="1 2">Belongs to the MurCDEF family. MurE subfamily.</text>
</comment>
<keyword evidence="2" id="KW-0133">Cell shape</keyword>